<comment type="caution">
    <text evidence="1">The sequence shown here is derived from an EMBL/GenBank/DDBJ whole genome shotgun (WGS) entry which is preliminary data.</text>
</comment>
<evidence type="ECO:0000313" key="3">
    <source>
        <dbReference type="Proteomes" id="UP000663861"/>
    </source>
</evidence>
<dbReference type="EMBL" id="CAJMWY010000079">
    <property type="protein sequence ID" value="CAE6414994.1"/>
    <property type="molecule type" value="Genomic_DNA"/>
</dbReference>
<reference evidence="1" key="1">
    <citation type="submission" date="2021-01" db="EMBL/GenBank/DDBJ databases">
        <authorList>
            <person name="Kaushik A."/>
        </authorList>
    </citation>
    <scope>NUCLEOTIDE SEQUENCE</scope>
    <source>
        <strain evidence="2">AG4-R118</strain>
        <strain evidence="1">AG4-RS23</strain>
    </source>
</reference>
<organism evidence="1 3">
    <name type="scientific">Rhizoctonia solani</name>
    <dbReference type="NCBI Taxonomy" id="456999"/>
    <lineage>
        <taxon>Eukaryota</taxon>
        <taxon>Fungi</taxon>
        <taxon>Dikarya</taxon>
        <taxon>Basidiomycota</taxon>
        <taxon>Agaricomycotina</taxon>
        <taxon>Agaricomycetes</taxon>
        <taxon>Cantharellales</taxon>
        <taxon>Ceratobasidiaceae</taxon>
        <taxon>Rhizoctonia</taxon>
    </lineage>
</organism>
<dbReference type="AlphaFoldDB" id="A0A8H2X244"/>
<dbReference type="EMBL" id="CAJMWX010000869">
    <property type="protein sequence ID" value="CAE6436913.1"/>
    <property type="molecule type" value="Genomic_DNA"/>
</dbReference>
<evidence type="ECO:0000313" key="2">
    <source>
        <dbReference type="EMBL" id="CAE6436913.1"/>
    </source>
</evidence>
<gene>
    <name evidence="2" type="ORF">RDB_LOCUS43766</name>
    <name evidence="1" type="ORF">RDB_LOCUS6147</name>
</gene>
<sequence length="91" mass="10190">MAIVSHLVAQASEPLYVQIAEPADIQRAPNVLNFCRKVKGLLKSVDSYFCNYRDKRGRRPNEQTPATASLAVIKRRQGVAQAKPIIRDPDE</sequence>
<proteinExistence type="predicted"/>
<dbReference type="Proteomes" id="UP000663888">
    <property type="component" value="Unassembled WGS sequence"/>
</dbReference>
<name>A0A8H2X244_9AGAM</name>
<evidence type="ECO:0000313" key="1">
    <source>
        <dbReference type="EMBL" id="CAE6414994.1"/>
    </source>
</evidence>
<dbReference type="Proteomes" id="UP000663861">
    <property type="component" value="Unassembled WGS sequence"/>
</dbReference>
<accession>A0A8H2X244</accession>
<protein>
    <submittedName>
        <fullName evidence="1">Uncharacterized protein</fullName>
    </submittedName>
</protein>